<dbReference type="Proteomes" id="UP000002408">
    <property type="component" value="Chromosome"/>
</dbReference>
<evidence type="ECO:0000256" key="1">
    <source>
        <dbReference type="ARBA" id="ARBA00004141"/>
    </source>
</evidence>
<dbReference type="Pfam" id="PF00950">
    <property type="entry name" value="ABC-3"/>
    <property type="match status" value="1"/>
</dbReference>
<proteinExistence type="inferred from homology"/>
<feature type="transmembrane region" description="Helical" evidence="6">
    <location>
        <begin position="105"/>
        <end position="124"/>
    </location>
</feature>
<dbReference type="STRING" id="456442.Mboo_1167"/>
<dbReference type="OrthoDB" id="381096at2157"/>
<feature type="transmembrane region" description="Helical" evidence="6">
    <location>
        <begin position="144"/>
        <end position="165"/>
    </location>
</feature>
<dbReference type="Gene3D" id="1.10.3470.10">
    <property type="entry name" value="ABC transporter involved in vitamin B12 uptake, BtuC"/>
    <property type="match status" value="1"/>
</dbReference>
<evidence type="ECO:0000256" key="2">
    <source>
        <dbReference type="ARBA" id="ARBA00008034"/>
    </source>
</evidence>
<evidence type="ECO:0000313" key="7">
    <source>
        <dbReference type="EMBL" id="ABS55685.1"/>
    </source>
</evidence>
<feature type="transmembrane region" description="Helical" evidence="6">
    <location>
        <begin position="231"/>
        <end position="250"/>
    </location>
</feature>
<dbReference type="GO" id="GO:0043190">
    <property type="term" value="C:ATP-binding cassette (ABC) transporter complex"/>
    <property type="evidence" value="ECO:0007669"/>
    <property type="project" value="InterPro"/>
</dbReference>
<comment type="subcellular location">
    <subcellularLocation>
        <location evidence="1">Membrane</location>
        <topology evidence="1">Multi-pass membrane protein</topology>
    </subcellularLocation>
</comment>
<dbReference type="InterPro" id="IPR037294">
    <property type="entry name" value="ABC_BtuC-like"/>
</dbReference>
<evidence type="ECO:0000313" key="8">
    <source>
        <dbReference type="Proteomes" id="UP000002408"/>
    </source>
</evidence>
<sequence length="293" mass="31507">MVDISFSFNLLSDLQVMWQYDFMQHAFEAGTIVAIIAGIVGYFVVLRRSSFAAHALSHIGFAGAAGAVLIGVDPIIGLLLFTSGGGITIGLLGRRAASRDIQIGTVLAFMLGLGVLFISLYSGYATEAYSILFGEILGISGNNVLVTLVASLVILLLTAVVYRPLLFASLDEDVAEAKGLPTLFLGVIFMLLVAVATSISVQVVGVLLIFALMVTPAAIAQRLAKRPLNAIMISVFIALIATWIGLFVSFYEPYPVSFFITTIVFSIYLITLIFQKINASFISKRLSRHENRG</sequence>
<keyword evidence="8" id="KW-1185">Reference proteome</keyword>
<evidence type="ECO:0000256" key="4">
    <source>
        <dbReference type="ARBA" id="ARBA00022989"/>
    </source>
</evidence>
<dbReference type="PANTHER" id="PTHR30477">
    <property type="entry name" value="ABC-TRANSPORTER METAL-BINDING PROTEIN"/>
    <property type="match status" value="1"/>
</dbReference>
<keyword evidence="5 6" id="KW-0472">Membrane</keyword>
<evidence type="ECO:0000256" key="6">
    <source>
        <dbReference type="SAM" id="Phobius"/>
    </source>
</evidence>
<dbReference type="PANTHER" id="PTHR30477:SF13">
    <property type="entry name" value="IRON TRANSPORT SYSTEM MEMBRANE PROTEIN HI_0360-RELATED"/>
    <property type="match status" value="1"/>
</dbReference>
<evidence type="ECO:0000256" key="5">
    <source>
        <dbReference type="ARBA" id="ARBA00023136"/>
    </source>
</evidence>
<dbReference type="SUPFAM" id="SSF81345">
    <property type="entry name" value="ABC transporter involved in vitamin B12 uptake, BtuC"/>
    <property type="match status" value="1"/>
</dbReference>
<dbReference type="InterPro" id="IPR001626">
    <property type="entry name" value="ABC_TroCD"/>
</dbReference>
<dbReference type="KEGG" id="mbn:Mboo_1167"/>
<dbReference type="GeneID" id="5410436"/>
<dbReference type="RefSeq" id="WP_012106713.1">
    <property type="nucleotide sequence ID" value="NC_009712.1"/>
</dbReference>
<keyword evidence="4 6" id="KW-1133">Transmembrane helix</keyword>
<dbReference type="EMBL" id="CP000780">
    <property type="protein sequence ID" value="ABS55685.1"/>
    <property type="molecule type" value="Genomic_DNA"/>
</dbReference>
<dbReference type="eggNOG" id="arCOG01006">
    <property type="taxonomic scope" value="Archaea"/>
</dbReference>
<dbReference type="HOGENOM" id="CLU_028808_1_0_2"/>
<organism evidence="7 8">
    <name type="scientific">Methanoregula boonei (strain DSM 21154 / JCM 14090 / 6A8)</name>
    <dbReference type="NCBI Taxonomy" id="456442"/>
    <lineage>
        <taxon>Archaea</taxon>
        <taxon>Methanobacteriati</taxon>
        <taxon>Methanobacteriota</taxon>
        <taxon>Stenosarchaea group</taxon>
        <taxon>Methanomicrobia</taxon>
        <taxon>Methanomicrobiales</taxon>
        <taxon>Methanoregulaceae</taxon>
        <taxon>Methanoregula</taxon>
    </lineage>
</organism>
<protein>
    <submittedName>
        <fullName evidence="7">ABC-3 protein</fullName>
    </submittedName>
</protein>
<comment type="similarity">
    <text evidence="2">Belongs to the ABC-3 integral membrane protein family.</text>
</comment>
<reference evidence="8" key="1">
    <citation type="journal article" date="2015" name="Microbiology">
        <title>Genome of Methanoregula boonei 6A8 reveals adaptations to oligotrophic peatland environments.</title>
        <authorList>
            <person name="Braeuer S."/>
            <person name="Cadillo-Quiroz H."/>
            <person name="Kyrpides N."/>
            <person name="Woyke T."/>
            <person name="Goodwin L."/>
            <person name="Detter C."/>
            <person name="Podell S."/>
            <person name="Yavitt J.B."/>
            <person name="Zinder S.H."/>
        </authorList>
    </citation>
    <scope>NUCLEOTIDE SEQUENCE [LARGE SCALE GENOMIC DNA]</scope>
    <source>
        <strain evidence="8">DSM 21154 / JCM 14090 / 6A8</strain>
    </source>
</reference>
<gene>
    <name evidence="7" type="ordered locus">Mboo_1167</name>
</gene>
<dbReference type="GO" id="GO:0055085">
    <property type="term" value="P:transmembrane transport"/>
    <property type="evidence" value="ECO:0007669"/>
    <property type="project" value="InterPro"/>
</dbReference>
<feature type="transmembrane region" description="Helical" evidence="6">
    <location>
        <begin position="256"/>
        <end position="274"/>
    </location>
</feature>
<feature type="transmembrane region" description="Helical" evidence="6">
    <location>
        <begin position="22"/>
        <end position="44"/>
    </location>
</feature>
<name>A7I7H4_METB6</name>
<accession>A7I7H4</accession>
<evidence type="ECO:0000256" key="3">
    <source>
        <dbReference type="ARBA" id="ARBA00022692"/>
    </source>
</evidence>
<dbReference type="AlphaFoldDB" id="A7I7H4"/>
<dbReference type="GO" id="GO:0010043">
    <property type="term" value="P:response to zinc ion"/>
    <property type="evidence" value="ECO:0007669"/>
    <property type="project" value="TreeGrafter"/>
</dbReference>
<keyword evidence="3 6" id="KW-0812">Transmembrane</keyword>